<dbReference type="EMBL" id="SOQX01000002">
    <property type="protein sequence ID" value="TDY02908.1"/>
    <property type="molecule type" value="Genomic_DNA"/>
</dbReference>
<reference evidence="3 4" key="1">
    <citation type="submission" date="2019-03" db="EMBL/GenBank/DDBJ databases">
        <title>Genomic Encyclopedia of Type Strains, Phase IV (KMG-IV): sequencing the most valuable type-strain genomes for metagenomic binning, comparative biology and taxonomic classification.</title>
        <authorList>
            <person name="Goeker M."/>
        </authorList>
    </citation>
    <scope>NUCLEOTIDE SEQUENCE [LARGE SCALE GENOMIC DNA]</scope>
    <source>
        <strain evidence="3 4">DSM 16326</strain>
    </source>
</reference>
<dbReference type="SUPFAM" id="SSF82771">
    <property type="entry name" value="GIY-YIG endonuclease"/>
    <property type="match status" value="1"/>
</dbReference>
<proteinExistence type="inferred from homology"/>
<dbReference type="PANTHER" id="PTHR34477:SF5">
    <property type="entry name" value="BSL5627 PROTEIN"/>
    <property type="match status" value="1"/>
</dbReference>
<evidence type="ECO:0000256" key="1">
    <source>
        <dbReference type="ARBA" id="ARBA00007435"/>
    </source>
</evidence>
<evidence type="ECO:0000313" key="3">
    <source>
        <dbReference type="EMBL" id="TDY02908.1"/>
    </source>
</evidence>
<dbReference type="RefSeq" id="WP_134082180.1">
    <property type="nucleotide sequence ID" value="NZ_SOQX01000002.1"/>
</dbReference>
<evidence type="ECO:0000259" key="2">
    <source>
        <dbReference type="PROSITE" id="PS50164"/>
    </source>
</evidence>
<dbReference type="Gene3D" id="3.40.1440.10">
    <property type="entry name" value="GIY-YIG endonuclease"/>
    <property type="match status" value="1"/>
</dbReference>
<dbReference type="GO" id="GO:0004519">
    <property type="term" value="F:endonuclease activity"/>
    <property type="evidence" value="ECO:0007669"/>
    <property type="project" value="UniProtKB-KW"/>
</dbReference>
<accession>A0A4R8IQP8</accession>
<dbReference type="Pfam" id="PF01541">
    <property type="entry name" value="GIY-YIG"/>
    <property type="match status" value="1"/>
</dbReference>
<dbReference type="InterPro" id="IPR035901">
    <property type="entry name" value="GIY-YIG_endonuc_sf"/>
</dbReference>
<keyword evidence="3" id="KW-0540">Nuclease</keyword>
<dbReference type="PANTHER" id="PTHR34477">
    <property type="entry name" value="UPF0213 PROTEIN YHBQ"/>
    <property type="match status" value="1"/>
</dbReference>
<gene>
    <name evidence="3" type="ORF">EDC23_1292</name>
</gene>
<keyword evidence="3" id="KW-0378">Hydrolase</keyword>
<dbReference type="InterPro" id="IPR000305">
    <property type="entry name" value="GIY-YIG_endonuc"/>
</dbReference>
<dbReference type="Proteomes" id="UP000294914">
    <property type="component" value="Unassembled WGS sequence"/>
</dbReference>
<protein>
    <submittedName>
        <fullName evidence="3">Putative endonuclease</fullName>
    </submittedName>
</protein>
<dbReference type="CDD" id="cd10448">
    <property type="entry name" value="GIY-YIG_unchar_3"/>
    <property type="match status" value="1"/>
</dbReference>
<dbReference type="AlphaFoldDB" id="A0A4R8IQP8"/>
<name>A0A4R8IQP8_9GAMM</name>
<dbReference type="OrthoDB" id="9807770at2"/>
<sequence length="96" mass="11594">MEKQPCVYLLASKRYGTLYTGVTSNLLKRVWEHKTHSVDGFTKKYDVTVLVWYEVHESMESAIKREKSLKNWNRAWKIRLIEETNSQWRDLYKQLL</sequence>
<feature type="domain" description="GIY-YIG" evidence="2">
    <location>
        <begin position="3"/>
        <end position="79"/>
    </location>
</feature>
<keyword evidence="3" id="KW-0255">Endonuclease</keyword>
<dbReference type="InterPro" id="IPR050190">
    <property type="entry name" value="UPF0213_domain"/>
</dbReference>
<dbReference type="PROSITE" id="PS50164">
    <property type="entry name" value="GIY_YIG"/>
    <property type="match status" value="1"/>
</dbReference>
<evidence type="ECO:0000313" key="4">
    <source>
        <dbReference type="Proteomes" id="UP000294914"/>
    </source>
</evidence>
<comment type="caution">
    <text evidence="3">The sequence shown here is derived from an EMBL/GenBank/DDBJ whole genome shotgun (WGS) entry which is preliminary data.</text>
</comment>
<comment type="similarity">
    <text evidence="1">Belongs to the UPF0213 family.</text>
</comment>
<organism evidence="3 4">
    <name type="scientific">Thiohalophilus thiocyanatoxydans</name>
    <dbReference type="NCBI Taxonomy" id="381308"/>
    <lineage>
        <taxon>Bacteria</taxon>
        <taxon>Pseudomonadati</taxon>
        <taxon>Pseudomonadota</taxon>
        <taxon>Gammaproteobacteria</taxon>
        <taxon>Thiohalomonadales</taxon>
        <taxon>Thiohalophilaceae</taxon>
        <taxon>Thiohalophilus</taxon>
    </lineage>
</organism>
<keyword evidence="4" id="KW-1185">Reference proteome</keyword>